<dbReference type="SUPFAM" id="SSF55729">
    <property type="entry name" value="Acyl-CoA N-acyltransferases (Nat)"/>
    <property type="match status" value="1"/>
</dbReference>
<accession>A0A239K795</accession>
<organism evidence="2 3">
    <name type="scientific">Ekhidna lutea</name>
    <dbReference type="NCBI Taxonomy" id="447679"/>
    <lineage>
        <taxon>Bacteria</taxon>
        <taxon>Pseudomonadati</taxon>
        <taxon>Bacteroidota</taxon>
        <taxon>Cytophagia</taxon>
        <taxon>Cytophagales</taxon>
        <taxon>Reichenbachiellaceae</taxon>
        <taxon>Ekhidna</taxon>
    </lineage>
</organism>
<feature type="domain" description="N-acetyltransferase" evidence="1">
    <location>
        <begin position="14"/>
        <end position="149"/>
    </location>
</feature>
<dbReference type="InterPro" id="IPR000182">
    <property type="entry name" value="GNAT_dom"/>
</dbReference>
<dbReference type="InterPro" id="IPR016181">
    <property type="entry name" value="Acyl_CoA_acyltransferase"/>
</dbReference>
<dbReference type="AlphaFoldDB" id="A0A239K795"/>
<evidence type="ECO:0000259" key="1">
    <source>
        <dbReference type="PROSITE" id="PS51186"/>
    </source>
</evidence>
<name>A0A239K795_EKHLU</name>
<dbReference type="PROSITE" id="PS51186">
    <property type="entry name" value="GNAT"/>
    <property type="match status" value="1"/>
</dbReference>
<protein>
    <submittedName>
        <fullName evidence="2">Acetyltransferase (GNAT) domain-containing protein</fullName>
    </submittedName>
</protein>
<gene>
    <name evidence="2" type="ORF">SAMN05421640_2416</name>
</gene>
<keyword evidence="3" id="KW-1185">Reference proteome</keyword>
<keyword evidence="2" id="KW-0808">Transferase</keyword>
<dbReference type="Pfam" id="PF00583">
    <property type="entry name" value="Acetyltransf_1"/>
    <property type="match status" value="1"/>
</dbReference>
<dbReference type="Proteomes" id="UP000198393">
    <property type="component" value="Unassembled WGS sequence"/>
</dbReference>
<dbReference type="GO" id="GO:0016747">
    <property type="term" value="F:acyltransferase activity, transferring groups other than amino-acyl groups"/>
    <property type="evidence" value="ECO:0007669"/>
    <property type="project" value="InterPro"/>
</dbReference>
<proteinExistence type="predicted"/>
<dbReference type="OrthoDB" id="9789605at2"/>
<evidence type="ECO:0000313" key="3">
    <source>
        <dbReference type="Proteomes" id="UP000198393"/>
    </source>
</evidence>
<dbReference type="CDD" id="cd04301">
    <property type="entry name" value="NAT_SF"/>
    <property type="match status" value="1"/>
</dbReference>
<evidence type="ECO:0000313" key="2">
    <source>
        <dbReference type="EMBL" id="SNT13044.1"/>
    </source>
</evidence>
<dbReference type="EMBL" id="FZPD01000004">
    <property type="protein sequence ID" value="SNT13044.1"/>
    <property type="molecule type" value="Genomic_DNA"/>
</dbReference>
<dbReference type="RefSeq" id="WP_089357129.1">
    <property type="nucleotide sequence ID" value="NZ_FZPD01000004.1"/>
</dbReference>
<dbReference type="Gene3D" id="3.40.630.30">
    <property type="match status" value="1"/>
</dbReference>
<sequence length="149" mass="17044">MITELNHKDETVAKRIRTVFQASYAVEAKLLKAENNFPPLQRPIDEFIKTDNSFYGFHQGVTLAAVMEIKEDGDSAHIQSLVVDPVFFRKGIASKLLGFLFENFDAKIFTVETGAENGPAIALYERFGFTLMKKWMTEFGIEKVRFEKR</sequence>
<reference evidence="2 3" key="1">
    <citation type="submission" date="2017-06" db="EMBL/GenBank/DDBJ databases">
        <authorList>
            <person name="Kim H.J."/>
            <person name="Triplett B.A."/>
        </authorList>
    </citation>
    <scope>NUCLEOTIDE SEQUENCE [LARGE SCALE GENOMIC DNA]</scope>
    <source>
        <strain evidence="2 3">DSM 19307</strain>
    </source>
</reference>